<sequence>MERCEGLIIRVMDYRESDKIIRLYTKEHGKISLVARGAKKSNSRIAAVTQLFTYGEFMYFGNKGLGTIQQGEVIERFPLISQDIFTTAYASYCVDLLDKAIEEREPNPALFSLIYQVIEKMAAGENAHVISQIFELKMLNVLGHYPEFRGCVLTGETEGPFDFSIKHNGLISRRCFDEDPNRLQLSDKVIRLLRLYYLIDFNRLGKIDVNDEVTKQVQWAIDTYYNEVSGLNLKTKRFLNQMSDWGSQMKVDTSEAAPPE</sequence>
<evidence type="ECO:0000256" key="6">
    <source>
        <dbReference type="ARBA" id="ARBA00033409"/>
    </source>
</evidence>
<name>W7CYM6_9LIST</name>
<accession>W7CYM6</accession>
<proteinExistence type="inferred from homology"/>
<dbReference type="EMBL" id="AODH01000003">
    <property type="protein sequence ID" value="EUJ42057.1"/>
    <property type="molecule type" value="Genomic_DNA"/>
</dbReference>
<evidence type="ECO:0000256" key="3">
    <source>
        <dbReference type="ARBA" id="ARBA00022763"/>
    </source>
</evidence>
<evidence type="ECO:0000256" key="4">
    <source>
        <dbReference type="ARBA" id="ARBA00023172"/>
    </source>
</evidence>
<dbReference type="GO" id="GO:0006310">
    <property type="term" value="P:DNA recombination"/>
    <property type="evidence" value="ECO:0007669"/>
    <property type="project" value="UniProtKB-UniRule"/>
</dbReference>
<evidence type="ECO:0000313" key="9">
    <source>
        <dbReference type="EMBL" id="EUJ42057.1"/>
    </source>
</evidence>
<dbReference type="InterPro" id="IPR042242">
    <property type="entry name" value="RecO_C"/>
</dbReference>
<dbReference type="RefSeq" id="WP_035312902.1">
    <property type="nucleotide sequence ID" value="NZ_AODH01000003.1"/>
</dbReference>
<keyword evidence="4 7" id="KW-0233">DNA recombination</keyword>
<evidence type="ECO:0000256" key="7">
    <source>
        <dbReference type="HAMAP-Rule" id="MF_00201"/>
    </source>
</evidence>
<dbReference type="NCBIfam" id="TIGR00613">
    <property type="entry name" value="reco"/>
    <property type="match status" value="1"/>
</dbReference>
<dbReference type="Gene3D" id="2.40.50.140">
    <property type="entry name" value="Nucleic acid-binding proteins"/>
    <property type="match status" value="1"/>
</dbReference>
<dbReference type="GO" id="GO:0006302">
    <property type="term" value="P:double-strand break repair"/>
    <property type="evidence" value="ECO:0007669"/>
    <property type="project" value="TreeGrafter"/>
</dbReference>
<dbReference type="PANTHER" id="PTHR33991:SF1">
    <property type="entry name" value="DNA REPAIR PROTEIN RECO"/>
    <property type="match status" value="1"/>
</dbReference>
<keyword evidence="5 7" id="KW-0234">DNA repair</keyword>
<evidence type="ECO:0000256" key="1">
    <source>
        <dbReference type="ARBA" id="ARBA00007452"/>
    </source>
</evidence>
<dbReference type="InterPro" id="IPR037278">
    <property type="entry name" value="ARFGAP/RecO"/>
</dbReference>
<evidence type="ECO:0000313" key="10">
    <source>
        <dbReference type="Proteomes" id="UP000019243"/>
    </source>
</evidence>
<dbReference type="SUPFAM" id="SSF57863">
    <property type="entry name" value="ArfGap/RecO-like zinc finger"/>
    <property type="match status" value="1"/>
</dbReference>
<dbReference type="Proteomes" id="UP000019243">
    <property type="component" value="Unassembled WGS sequence"/>
</dbReference>
<dbReference type="HAMAP" id="MF_00201">
    <property type="entry name" value="RecO"/>
    <property type="match status" value="1"/>
</dbReference>
<comment type="function">
    <text evidence="7">Involved in DNA repair and RecF pathway recombination.</text>
</comment>
<dbReference type="PANTHER" id="PTHR33991">
    <property type="entry name" value="DNA REPAIR PROTEIN RECO"/>
    <property type="match status" value="1"/>
</dbReference>
<evidence type="ECO:0000256" key="5">
    <source>
        <dbReference type="ARBA" id="ARBA00023204"/>
    </source>
</evidence>
<dbReference type="SUPFAM" id="SSF50249">
    <property type="entry name" value="Nucleic acid-binding proteins"/>
    <property type="match status" value="1"/>
</dbReference>
<organism evidence="9 10">
    <name type="scientific">Brochothrix campestris FSL F6-1037</name>
    <dbReference type="NCBI Taxonomy" id="1265861"/>
    <lineage>
        <taxon>Bacteria</taxon>
        <taxon>Bacillati</taxon>
        <taxon>Bacillota</taxon>
        <taxon>Bacilli</taxon>
        <taxon>Bacillales</taxon>
        <taxon>Listeriaceae</taxon>
        <taxon>Brochothrix</taxon>
    </lineage>
</organism>
<dbReference type="InterPro" id="IPR022572">
    <property type="entry name" value="DNA_rep/recomb_RecO_N"/>
</dbReference>
<keyword evidence="3 7" id="KW-0227">DNA damage</keyword>
<feature type="domain" description="DNA replication/recombination mediator RecO N-terminal" evidence="8">
    <location>
        <begin position="1"/>
        <end position="77"/>
    </location>
</feature>
<comment type="caution">
    <text evidence="9">The sequence shown here is derived from an EMBL/GenBank/DDBJ whole genome shotgun (WGS) entry which is preliminary data.</text>
</comment>
<keyword evidence="10" id="KW-1185">Reference proteome</keyword>
<comment type="similarity">
    <text evidence="1 7">Belongs to the RecO family.</text>
</comment>
<dbReference type="GO" id="GO:0043590">
    <property type="term" value="C:bacterial nucleoid"/>
    <property type="evidence" value="ECO:0007669"/>
    <property type="project" value="TreeGrafter"/>
</dbReference>
<dbReference type="InterPro" id="IPR003717">
    <property type="entry name" value="RecO"/>
</dbReference>
<dbReference type="Pfam" id="PF02565">
    <property type="entry name" value="RecO_C"/>
    <property type="match status" value="1"/>
</dbReference>
<evidence type="ECO:0000259" key="8">
    <source>
        <dbReference type="Pfam" id="PF11967"/>
    </source>
</evidence>
<dbReference type="AlphaFoldDB" id="W7CYM6"/>
<reference evidence="9 10" key="1">
    <citation type="submission" date="2012-12" db="EMBL/GenBank/DDBJ databases">
        <title>Novel taxa of Listeriaceae from agricultural environments in the United States.</title>
        <authorList>
            <person name="den Bakker H.C."/>
            <person name="Allred A."/>
            <person name="Warchocki S."/>
            <person name="Wright E.M."/>
            <person name="Burrell A."/>
            <person name="Nightingale K.K."/>
            <person name="Kephart D."/>
            <person name="Wiedmann M."/>
        </authorList>
    </citation>
    <scope>NUCLEOTIDE SEQUENCE [LARGE SCALE GENOMIC DNA]</scope>
    <source>
        <strain evidence="9 10">FSL F6-1037</strain>
    </source>
</reference>
<protein>
    <recommendedName>
        <fullName evidence="2 7">DNA repair protein RecO</fullName>
    </recommendedName>
    <alternativeName>
        <fullName evidence="6 7">Recombination protein O</fullName>
    </alternativeName>
</protein>
<dbReference type="InterPro" id="IPR012340">
    <property type="entry name" value="NA-bd_OB-fold"/>
</dbReference>
<gene>
    <name evidence="7 9" type="primary">recO</name>
    <name evidence="9" type="ORF">BCAMP_00830</name>
</gene>
<dbReference type="Gene3D" id="1.20.1440.120">
    <property type="entry name" value="Recombination protein O, C-terminal domain"/>
    <property type="match status" value="1"/>
</dbReference>
<dbReference type="OrthoDB" id="9797083at2"/>
<dbReference type="PATRIC" id="fig|1265861.3.peg.162"/>
<dbReference type="STRING" id="1265861.BCAMP_00830"/>
<dbReference type="Pfam" id="PF11967">
    <property type="entry name" value="RecO_N"/>
    <property type="match status" value="1"/>
</dbReference>
<evidence type="ECO:0000256" key="2">
    <source>
        <dbReference type="ARBA" id="ARBA00021310"/>
    </source>
</evidence>